<comment type="caution">
    <text evidence="1">The sequence shown here is derived from an EMBL/GenBank/DDBJ whole genome shotgun (WGS) entry which is preliminary data.</text>
</comment>
<sequence length="53" mass="5994">MLLGITGFVLAIEILHCINLTLFTSYIMVLKTFITTSRCNARVRVNLLIIIIN</sequence>
<dbReference type="EMBL" id="JAMZMK010009151">
    <property type="protein sequence ID" value="KAI7736966.1"/>
    <property type="molecule type" value="Genomic_DNA"/>
</dbReference>
<evidence type="ECO:0000313" key="2">
    <source>
        <dbReference type="Proteomes" id="UP001206925"/>
    </source>
</evidence>
<keyword evidence="2" id="KW-1185">Reference proteome</keyword>
<proteinExistence type="predicted"/>
<organism evidence="1 2">
    <name type="scientific">Ambrosia artemisiifolia</name>
    <name type="common">Common ragweed</name>
    <dbReference type="NCBI Taxonomy" id="4212"/>
    <lineage>
        <taxon>Eukaryota</taxon>
        <taxon>Viridiplantae</taxon>
        <taxon>Streptophyta</taxon>
        <taxon>Embryophyta</taxon>
        <taxon>Tracheophyta</taxon>
        <taxon>Spermatophyta</taxon>
        <taxon>Magnoliopsida</taxon>
        <taxon>eudicotyledons</taxon>
        <taxon>Gunneridae</taxon>
        <taxon>Pentapetalae</taxon>
        <taxon>asterids</taxon>
        <taxon>campanulids</taxon>
        <taxon>Asterales</taxon>
        <taxon>Asteraceae</taxon>
        <taxon>Asteroideae</taxon>
        <taxon>Heliantheae alliance</taxon>
        <taxon>Heliantheae</taxon>
        <taxon>Ambrosia</taxon>
    </lineage>
</organism>
<evidence type="ECO:0000313" key="1">
    <source>
        <dbReference type="EMBL" id="KAI7736966.1"/>
    </source>
</evidence>
<protein>
    <submittedName>
        <fullName evidence="1">Uncharacterized protein</fullName>
    </submittedName>
</protein>
<dbReference type="AlphaFoldDB" id="A0AAD5C7W6"/>
<name>A0AAD5C7W6_AMBAR</name>
<dbReference type="Proteomes" id="UP001206925">
    <property type="component" value="Unassembled WGS sequence"/>
</dbReference>
<reference evidence="1" key="1">
    <citation type="submission" date="2022-06" db="EMBL/GenBank/DDBJ databases">
        <title>Uncovering the hologenomic basis of an extraordinary plant invasion.</title>
        <authorList>
            <person name="Bieker V.C."/>
            <person name="Martin M.D."/>
            <person name="Gilbert T."/>
            <person name="Hodgins K."/>
            <person name="Battlay P."/>
            <person name="Petersen B."/>
            <person name="Wilson J."/>
        </authorList>
    </citation>
    <scope>NUCLEOTIDE SEQUENCE</scope>
    <source>
        <strain evidence="1">AA19_3_7</strain>
        <tissue evidence="1">Leaf</tissue>
    </source>
</reference>
<gene>
    <name evidence="1" type="ORF">M8C21_027242</name>
</gene>
<accession>A0AAD5C7W6</accession>